<dbReference type="Proteomes" id="UP000309997">
    <property type="component" value="Unassembled WGS sequence"/>
</dbReference>
<evidence type="ECO:0000313" key="2">
    <source>
        <dbReference type="Proteomes" id="UP000309997"/>
    </source>
</evidence>
<name>A0ACC4BJS5_POPAL</name>
<gene>
    <name evidence="1" type="ORF">D5086_020309</name>
</gene>
<evidence type="ECO:0000313" key="1">
    <source>
        <dbReference type="EMBL" id="KAL3578805.1"/>
    </source>
</evidence>
<reference evidence="1 2" key="1">
    <citation type="journal article" date="2024" name="Plant Biotechnol. J.">
        <title>Genome and CRISPR/Cas9 system of a widespread forest tree (Populus alba) in the world.</title>
        <authorList>
            <person name="Liu Y.J."/>
            <person name="Jiang P.F."/>
            <person name="Han X.M."/>
            <person name="Li X.Y."/>
            <person name="Wang H.M."/>
            <person name="Wang Y.J."/>
            <person name="Wang X.X."/>
            <person name="Zeng Q.Y."/>
        </authorList>
    </citation>
    <scope>NUCLEOTIDE SEQUENCE [LARGE SCALE GENOMIC DNA]</scope>
    <source>
        <strain evidence="2">cv. PAL-ZL1</strain>
    </source>
</reference>
<dbReference type="EMBL" id="RCHU02000010">
    <property type="protein sequence ID" value="KAL3578805.1"/>
    <property type="molecule type" value="Genomic_DNA"/>
</dbReference>
<proteinExistence type="predicted"/>
<sequence>MPLPPIHHNFFYSLCDNINTLMEMHAYLVVQGITRDLSCSTKLVSLYGSFGRLDLARLVFDTIPHPDFLSWKVIIRWYFLNSEFRDIVGFYNRMRVCLKECDNVVFSHVLKACSESRNFDEGRKVHCQIVKFGNPDSFVFTGLVDMYAKCGEIECSRSVFDENLDRNVFSWSSMIAGYVQNNLAQDGLVLFNRMREELIEANQITLGILVDACKKLGALHQGKWFHGYLIKCGIELGSYLVTALLDLYAKCGVVRDARSVFDELHDIDIVSWTAMIVGYTQNGCPEEALKLFLQKEQNGSAYEALELFHQMRMGSVLPDAVTLVSVLSACASLNALQVGSSFHAYAVKRGLLSSNVYVGTALLTFYAKCGDAESARVIFDARAGRLKEALDFIQKMPVQPDVSLFGAFLHGCGLHSRFDLGELAIKRMVELHPGEACYYVLMCNLYASDARWSKLKQVRELMKQRGLMKTPGCSLMEMDVDHDFSFSRAASLA</sequence>
<comment type="caution">
    <text evidence="1">The sequence shown here is derived from an EMBL/GenBank/DDBJ whole genome shotgun (WGS) entry which is preliminary data.</text>
</comment>
<keyword evidence="2" id="KW-1185">Reference proteome</keyword>
<protein>
    <submittedName>
        <fullName evidence="1">Uncharacterized protein</fullName>
    </submittedName>
</protein>
<accession>A0ACC4BJS5</accession>
<organism evidence="1 2">
    <name type="scientific">Populus alba</name>
    <name type="common">White poplar</name>
    <dbReference type="NCBI Taxonomy" id="43335"/>
    <lineage>
        <taxon>Eukaryota</taxon>
        <taxon>Viridiplantae</taxon>
        <taxon>Streptophyta</taxon>
        <taxon>Embryophyta</taxon>
        <taxon>Tracheophyta</taxon>
        <taxon>Spermatophyta</taxon>
        <taxon>Magnoliopsida</taxon>
        <taxon>eudicotyledons</taxon>
        <taxon>Gunneridae</taxon>
        <taxon>Pentapetalae</taxon>
        <taxon>rosids</taxon>
        <taxon>fabids</taxon>
        <taxon>Malpighiales</taxon>
        <taxon>Salicaceae</taxon>
        <taxon>Saliceae</taxon>
        <taxon>Populus</taxon>
    </lineage>
</organism>